<dbReference type="EMBL" id="DF842503">
    <property type="protein sequence ID" value="GAT46418.1"/>
    <property type="molecule type" value="Genomic_DNA"/>
</dbReference>
<reference evidence="11" key="1">
    <citation type="submission" date="2014-09" db="EMBL/GenBank/DDBJ databases">
        <title>Genome sequence of the luminous mushroom Mycena chlorophos for searching fungal bioluminescence genes.</title>
        <authorList>
            <person name="Tanaka Y."/>
            <person name="Kasuga D."/>
            <person name="Oba Y."/>
            <person name="Hase S."/>
            <person name="Sato K."/>
            <person name="Oba Y."/>
            <person name="Sakakibara Y."/>
        </authorList>
    </citation>
    <scope>NUCLEOTIDE SEQUENCE</scope>
</reference>
<dbReference type="SUPFAM" id="SSF49503">
    <property type="entry name" value="Cupredoxins"/>
    <property type="match status" value="3"/>
</dbReference>
<keyword evidence="3" id="KW-0560">Oxidoreductase</keyword>
<evidence type="ECO:0000256" key="7">
    <source>
        <dbReference type="SAM" id="MobiDB-lite"/>
    </source>
</evidence>
<evidence type="ECO:0000256" key="4">
    <source>
        <dbReference type="ARBA" id="ARBA00023008"/>
    </source>
</evidence>
<dbReference type="Pfam" id="PF07731">
    <property type="entry name" value="Cu-oxidase_2"/>
    <property type="match status" value="1"/>
</dbReference>
<keyword evidence="2" id="KW-0479">Metal-binding</keyword>
<evidence type="ECO:0000256" key="1">
    <source>
        <dbReference type="ARBA" id="ARBA00010609"/>
    </source>
</evidence>
<dbReference type="InterPro" id="IPR033138">
    <property type="entry name" value="Cu_oxidase_CS"/>
</dbReference>
<dbReference type="Proteomes" id="UP000815677">
    <property type="component" value="Unassembled WGS sequence"/>
</dbReference>
<feature type="domain" description="Plastocyanin-like" evidence="10">
    <location>
        <begin position="132"/>
        <end position="250"/>
    </location>
</feature>
<keyword evidence="5" id="KW-1015">Disulfide bond</keyword>
<dbReference type="Pfam" id="PF00394">
    <property type="entry name" value="Cu-oxidase"/>
    <property type="match status" value="1"/>
</dbReference>
<name>A0ABQ0L5H2_MYCCL</name>
<feature type="compositionally biased region" description="Basic and acidic residues" evidence="7">
    <location>
        <begin position="67"/>
        <end position="80"/>
    </location>
</feature>
<dbReference type="InterPro" id="IPR045087">
    <property type="entry name" value="Cu-oxidase_fam"/>
</dbReference>
<comment type="similarity">
    <text evidence="1">Belongs to the multicopper oxidase family.</text>
</comment>
<feature type="domain" description="Plastocyanin-like" evidence="8">
    <location>
        <begin position="263"/>
        <end position="414"/>
    </location>
</feature>
<dbReference type="InterPro" id="IPR001117">
    <property type="entry name" value="Cu-oxidase_2nd"/>
</dbReference>
<sequence>MGRVMPKCWARHRQFSHQRFLPPTTILSPSCLRADSTGNESCSIRCPTDSRCVLNRSIASSSNPRPTPDRPRPRERDFHHTGQGNGSGVIEQHYELTLVSRTMLASLRYVALAALLPCAFAAQHVFNLDIVNTQLAPDGFTRDTVVPNGTFPGPTFAVNKGDSVVIHTHNKLTDPLMRRSTSIHWHGFFQARTSGMDGPAFVNQCPIGPGASFDYVFDTAGQTGNYWYHSHLSTQYCDGLRGAFVVYDPDDPLKDLYDVDDETTIITLAEWYHVLAPAGQDSFFRTGIVPVQDSGLINGVGRFQGGPEVPFAVITVKQGLRYRFRVFSLSCRPFMTLSFDNHTFDVMELDGVEHDPVPFQNADIYAAQRISLILHANQSVDNYWIRAPPTGGSSANNPNFNASLTLAILRYEGAPIADPTTVEVVGAKMNDSLMHPIASQGPGQLGSGPPDVALTLNIAQPNLPFFDINGISYQSPSLPALLQLLSGASKPTDIMPSQQLNFLPPNSIVDISIPGAGAHPFHLHGHNFDVILGTDATVPNFVNPPRRDVVPINGGNTTFRFFTNNPGAWFLHCHIDWHLEAGLAVVFGEAPTQNIVGNQSQIVQPDWKQLCPDYDNLEPEQQ</sequence>
<dbReference type="InterPro" id="IPR011707">
    <property type="entry name" value="Cu-oxidase-like_N"/>
</dbReference>
<feature type="domain" description="Plastocyanin-like" evidence="9">
    <location>
        <begin position="475"/>
        <end position="591"/>
    </location>
</feature>
<evidence type="ECO:0000259" key="8">
    <source>
        <dbReference type="Pfam" id="PF00394"/>
    </source>
</evidence>
<evidence type="ECO:0000256" key="5">
    <source>
        <dbReference type="ARBA" id="ARBA00023157"/>
    </source>
</evidence>
<evidence type="ECO:0000256" key="2">
    <source>
        <dbReference type="ARBA" id="ARBA00022723"/>
    </source>
</evidence>
<evidence type="ECO:0000259" key="9">
    <source>
        <dbReference type="Pfam" id="PF07731"/>
    </source>
</evidence>
<proteinExistence type="inferred from homology"/>
<evidence type="ECO:0000256" key="3">
    <source>
        <dbReference type="ARBA" id="ARBA00023002"/>
    </source>
</evidence>
<evidence type="ECO:0000313" key="11">
    <source>
        <dbReference type="EMBL" id="GAT46418.1"/>
    </source>
</evidence>
<keyword evidence="12" id="KW-1185">Reference proteome</keyword>
<dbReference type="InterPro" id="IPR002355">
    <property type="entry name" value="Cu_oxidase_Cu_BS"/>
</dbReference>
<keyword evidence="6" id="KW-0325">Glycoprotein</keyword>
<gene>
    <name evidence="11" type="ORF">MCHLO_03949</name>
</gene>
<keyword evidence="4" id="KW-0186">Copper</keyword>
<protein>
    <submittedName>
        <fullName evidence="11">Laccase-2</fullName>
    </submittedName>
</protein>
<dbReference type="PANTHER" id="PTHR11709:SF511">
    <property type="entry name" value="LACCASE"/>
    <property type="match status" value="1"/>
</dbReference>
<dbReference type="CDD" id="cd13903">
    <property type="entry name" value="CuRO_3_Tv-LCC_like"/>
    <property type="match status" value="1"/>
</dbReference>
<organism evidence="11 12">
    <name type="scientific">Mycena chlorophos</name>
    <name type="common">Agaric fungus</name>
    <name type="synonym">Agaricus chlorophos</name>
    <dbReference type="NCBI Taxonomy" id="658473"/>
    <lineage>
        <taxon>Eukaryota</taxon>
        <taxon>Fungi</taxon>
        <taxon>Dikarya</taxon>
        <taxon>Basidiomycota</taxon>
        <taxon>Agaricomycotina</taxon>
        <taxon>Agaricomycetes</taxon>
        <taxon>Agaricomycetidae</taxon>
        <taxon>Agaricales</taxon>
        <taxon>Marasmiineae</taxon>
        <taxon>Mycenaceae</taxon>
        <taxon>Mycena</taxon>
    </lineage>
</organism>
<accession>A0ABQ0L5H2</accession>
<dbReference type="PROSITE" id="PS00080">
    <property type="entry name" value="MULTICOPPER_OXIDASE2"/>
    <property type="match status" value="1"/>
</dbReference>
<dbReference type="InterPro" id="IPR008972">
    <property type="entry name" value="Cupredoxin"/>
</dbReference>
<dbReference type="Pfam" id="PF07732">
    <property type="entry name" value="Cu-oxidase_3"/>
    <property type="match status" value="1"/>
</dbReference>
<evidence type="ECO:0000256" key="6">
    <source>
        <dbReference type="ARBA" id="ARBA00023180"/>
    </source>
</evidence>
<feature type="region of interest" description="Disordered" evidence="7">
    <location>
        <begin position="57"/>
        <end position="88"/>
    </location>
</feature>
<dbReference type="PROSITE" id="PS00079">
    <property type="entry name" value="MULTICOPPER_OXIDASE1"/>
    <property type="match status" value="2"/>
</dbReference>
<dbReference type="PANTHER" id="PTHR11709">
    <property type="entry name" value="MULTI-COPPER OXIDASE"/>
    <property type="match status" value="1"/>
</dbReference>
<dbReference type="InterPro" id="IPR011706">
    <property type="entry name" value="Cu-oxidase_C"/>
</dbReference>
<dbReference type="Gene3D" id="2.60.40.420">
    <property type="entry name" value="Cupredoxins - blue copper proteins"/>
    <property type="match status" value="3"/>
</dbReference>
<evidence type="ECO:0000313" key="12">
    <source>
        <dbReference type="Proteomes" id="UP000815677"/>
    </source>
</evidence>
<evidence type="ECO:0000259" key="10">
    <source>
        <dbReference type="Pfam" id="PF07732"/>
    </source>
</evidence>